<reference evidence="2 3" key="1">
    <citation type="submission" date="2021-03" db="EMBL/GenBank/DDBJ databases">
        <title>Flavobacterium Flabelliformis Sp. Nov. And Flavobacterium Geliluteum Sp. Nov., Two Novel Multidrug Resistant Psychrophilic Species Isolated From Antarctica.</title>
        <authorList>
            <person name="Kralova S."/>
            <person name="Busse H.J."/>
            <person name="Bezdicek M."/>
            <person name="Nykrynova M."/>
            <person name="Kroupova E."/>
            <person name="Krsek D."/>
            <person name="Sedlacek I."/>
        </authorList>
    </citation>
    <scope>NUCLEOTIDE SEQUENCE [LARGE SCALE GENOMIC DNA]</scope>
    <source>
        <strain evidence="2 3">P7388</strain>
    </source>
</reference>
<dbReference type="Proteomes" id="UP000675047">
    <property type="component" value="Unassembled WGS sequence"/>
</dbReference>
<evidence type="ECO:0000313" key="2">
    <source>
        <dbReference type="EMBL" id="MBP4138686.1"/>
    </source>
</evidence>
<keyword evidence="1" id="KW-0812">Transmembrane</keyword>
<accession>A0A941AXY8</accession>
<feature type="transmembrane region" description="Helical" evidence="1">
    <location>
        <begin position="12"/>
        <end position="31"/>
    </location>
</feature>
<dbReference type="AlphaFoldDB" id="A0A941AXY8"/>
<feature type="transmembrane region" description="Helical" evidence="1">
    <location>
        <begin position="37"/>
        <end position="55"/>
    </location>
</feature>
<evidence type="ECO:0000256" key="1">
    <source>
        <dbReference type="SAM" id="Phobius"/>
    </source>
</evidence>
<gene>
    <name evidence="2" type="ORF">J3495_11370</name>
</gene>
<organism evidence="2 3">
    <name type="scientific">Flavobacterium geliluteum</name>
    <dbReference type="NCBI Taxonomy" id="2816120"/>
    <lineage>
        <taxon>Bacteria</taxon>
        <taxon>Pseudomonadati</taxon>
        <taxon>Bacteroidota</taxon>
        <taxon>Flavobacteriia</taxon>
        <taxon>Flavobacteriales</taxon>
        <taxon>Flavobacteriaceae</taxon>
        <taxon>Flavobacterium</taxon>
    </lineage>
</organism>
<dbReference type="EMBL" id="JAGFBV010000016">
    <property type="protein sequence ID" value="MBP4138686.1"/>
    <property type="molecule type" value="Genomic_DNA"/>
</dbReference>
<dbReference type="RefSeq" id="WP_210666677.1">
    <property type="nucleotide sequence ID" value="NZ_JAGFBV010000016.1"/>
</dbReference>
<name>A0A941AXY8_9FLAO</name>
<proteinExistence type="predicted"/>
<evidence type="ECO:0000313" key="3">
    <source>
        <dbReference type="Proteomes" id="UP000675047"/>
    </source>
</evidence>
<sequence>MTNIFEKIYKIHFYVLGFILLNFTIQLIIGFSLNSNVIFILKILIYFSGFALFFKYRKPFRKISIYFFYYLLSGLIIIMFWLFGGIFLAILSSIILFPVYPKEIKYEKDNLKVYSKFKGFLGSCCSYEIAESKLFVFEKYCGDIKLDVGDINAKGTSLKIVNDSIEYKHVIIDYKDNKREMDTIEKIKIE</sequence>
<keyword evidence="1" id="KW-0472">Membrane</keyword>
<comment type="caution">
    <text evidence="2">The sequence shown here is derived from an EMBL/GenBank/DDBJ whole genome shotgun (WGS) entry which is preliminary data.</text>
</comment>
<feature type="transmembrane region" description="Helical" evidence="1">
    <location>
        <begin position="67"/>
        <end position="100"/>
    </location>
</feature>
<protein>
    <submittedName>
        <fullName evidence="2">Uncharacterized protein</fullName>
    </submittedName>
</protein>
<keyword evidence="3" id="KW-1185">Reference proteome</keyword>
<keyword evidence="1" id="KW-1133">Transmembrane helix</keyword>